<name>A0A6I6IP89_9RHOB</name>
<dbReference type="KEGG" id="rom:EI983_09515"/>
<dbReference type="Pfam" id="PF13403">
    <property type="entry name" value="Hint_2"/>
    <property type="match status" value="1"/>
</dbReference>
<proteinExistence type="predicted"/>
<dbReference type="EMBL" id="CP034348">
    <property type="protein sequence ID" value="QGX98505.1"/>
    <property type="molecule type" value="Genomic_DNA"/>
</dbReference>
<dbReference type="Proteomes" id="UP000428330">
    <property type="component" value="Chromosome"/>
</dbReference>
<evidence type="ECO:0000259" key="1">
    <source>
        <dbReference type="Pfam" id="PF13403"/>
    </source>
</evidence>
<dbReference type="AlphaFoldDB" id="A0A6I6IP89"/>
<organism evidence="2 3">
    <name type="scientific">Roseovarius faecimaris</name>
    <dbReference type="NCBI Taxonomy" id="2494550"/>
    <lineage>
        <taxon>Bacteria</taxon>
        <taxon>Pseudomonadati</taxon>
        <taxon>Pseudomonadota</taxon>
        <taxon>Alphaproteobacteria</taxon>
        <taxon>Rhodobacterales</taxon>
        <taxon>Roseobacteraceae</taxon>
        <taxon>Roseovarius</taxon>
    </lineage>
</organism>
<evidence type="ECO:0000313" key="2">
    <source>
        <dbReference type="EMBL" id="QGX98505.1"/>
    </source>
</evidence>
<protein>
    <recommendedName>
        <fullName evidence="1">Hedgehog/Intein (Hint) domain-containing protein</fullName>
    </recommendedName>
</protein>
<feature type="domain" description="Hedgehog/Intein (Hint)" evidence="1">
    <location>
        <begin position="25"/>
        <end position="152"/>
    </location>
</feature>
<reference evidence="3" key="1">
    <citation type="submission" date="2018-12" db="EMBL/GenBank/DDBJ databases">
        <title>Complete genome sequence of Roseovarius sp. MME-070.</title>
        <authorList>
            <person name="Nam Y.-D."/>
            <person name="Kang J."/>
            <person name="Chung W.-H."/>
            <person name="Park Y.S."/>
        </authorList>
    </citation>
    <scope>NUCLEOTIDE SEQUENCE [LARGE SCALE GENOMIC DNA]</scope>
    <source>
        <strain evidence="3">MME-070</strain>
    </source>
</reference>
<dbReference type="InterPro" id="IPR028992">
    <property type="entry name" value="Hedgehog/Intein_dom"/>
</dbReference>
<evidence type="ECO:0000313" key="3">
    <source>
        <dbReference type="Proteomes" id="UP000428330"/>
    </source>
</evidence>
<sequence>MKPKTVGRVSGIATDTPYHTAGLPSDSYILTLDGERQVSEIGVGDRVITRDSGVARVTSVRSRKIAARAIRILAGSLGHTRPERDVLLPAGQPVLIRDWRATAVFSSVGAAMIEASRLIDGEFITDEGMQDMTLYELSFDRPHILYVDGLELASDAAAVRAAQADRAA</sequence>
<keyword evidence="3" id="KW-1185">Reference proteome</keyword>
<accession>A0A6I6IP89</accession>
<dbReference type="SUPFAM" id="SSF51294">
    <property type="entry name" value="Hedgehog/intein (Hint) domain"/>
    <property type="match status" value="1"/>
</dbReference>
<dbReference type="RefSeq" id="WP_157707147.1">
    <property type="nucleotide sequence ID" value="NZ_CP034348.1"/>
</dbReference>
<gene>
    <name evidence="2" type="ORF">EI983_09515</name>
</gene>
<dbReference type="InterPro" id="IPR036844">
    <property type="entry name" value="Hint_dom_sf"/>
</dbReference>
<dbReference type="OrthoDB" id="7873527at2"/>